<reference evidence="3" key="1">
    <citation type="submission" date="2022-03" db="EMBL/GenBank/DDBJ databases">
        <authorList>
            <person name="Legras J.-L."/>
            <person name="Devillers H."/>
            <person name="Grondin C."/>
        </authorList>
    </citation>
    <scope>NUCLEOTIDE SEQUENCE</scope>
    <source>
        <strain evidence="3">CLIB 1423</strain>
    </source>
</reference>
<evidence type="ECO:0000313" key="3">
    <source>
        <dbReference type="EMBL" id="CAH2350111.1"/>
    </source>
</evidence>
<comment type="similarity">
    <text evidence="1">Belongs to the TCP11 family.</text>
</comment>
<feature type="region of interest" description="Disordered" evidence="2">
    <location>
        <begin position="141"/>
        <end position="202"/>
    </location>
</feature>
<dbReference type="PANTHER" id="PTHR12832">
    <property type="entry name" value="TESTIS-SPECIFIC PROTEIN PBS13 T-COMPLEX 11"/>
    <property type="match status" value="1"/>
</dbReference>
<dbReference type="EMBL" id="CAKXYY010000001">
    <property type="protein sequence ID" value="CAH2350111.1"/>
    <property type="molecule type" value="Genomic_DNA"/>
</dbReference>
<dbReference type="InterPro" id="IPR008862">
    <property type="entry name" value="Tcp11"/>
</dbReference>
<feature type="compositionally biased region" description="Polar residues" evidence="2">
    <location>
        <begin position="1"/>
        <end position="14"/>
    </location>
</feature>
<feature type="region of interest" description="Disordered" evidence="2">
    <location>
        <begin position="1"/>
        <end position="52"/>
    </location>
</feature>
<protein>
    <submittedName>
        <fullName evidence="3">Protein Sok1p</fullName>
    </submittedName>
</protein>
<evidence type="ECO:0000256" key="2">
    <source>
        <dbReference type="SAM" id="MobiDB-lite"/>
    </source>
</evidence>
<feature type="compositionally biased region" description="Low complexity" evidence="2">
    <location>
        <begin position="172"/>
        <end position="184"/>
    </location>
</feature>
<dbReference type="Proteomes" id="UP000837801">
    <property type="component" value="Unassembled WGS sequence"/>
</dbReference>
<feature type="compositionally biased region" description="Low complexity" evidence="2">
    <location>
        <begin position="141"/>
        <end position="153"/>
    </location>
</feature>
<dbReference type="GO" id="GO:0010737">
    <property type="term" value="P:protein kinase A signaling"/>
    <property type="evidence" value="ECO:0007669"/>
    <property type="project" value="TreeGrafter"/>
</dbReference>
<organism evidence="3 4">
    <name type="scientific">[Candida] railenensis</name>
    <dbReference type="NCBI Taxonomy" id="45579"/>
    <lineage>
        <taxon>Eukaryota</taxon>
        <taxon>Fungi</taxon>
        <taxon>Dikarya</taxon>
        <taxon>Ascomycota</taxon>
        <taxon>Saccharomycotina</taxon>
        <taxon>Pichiomycetes</taxon>
        <taxon>Debaryomycetaceae</taxon>
        <taxon>Kurtzmaniella</taxon>
    </lineage>
</organism>
<name>A0A9P0VVM6_9ASCO</name>
<dbReference type="OrthoDB" id="276323at2759"/>
<evidence type="ECO:0000256" key="1">
    <source>
        <dbReference type="ARBA" id="ARBA00010954"/>
    </source>
</evidence>
<dbReference type="PANTHER" id="PTHR12832:SF11">
    <property type="entry name" value="LD23868P"/>
    <property type="match status" value="1"/>
</dbReference>
<accession>A0A9P0VVM6</accession>
<evidence type="ECO:0000313" key="4">
    <source>
        <dbReference type="Proteomes" id="UP000837801"/>
    </source>
</evidence>
<dbReference type="Pfam" id="PF05794">
    <property type="entry name" value="Tcp11"/>
    <property type="match status" value="1"/>
</dbReference>
<keyword evidence="4" id="KW-1185">Reference proteome</keyword>
<gene>
    <name evidence="3" type="ORF">CLIB1423_01S02718</name>
</gene>
<proteinExistence type="inferred from homology"/>
<sequence>MTQQSNENQEQVFSEEQFRNVFFSKRPDPKRSRLQSDPNANKKKLRKNSLTNRTVALPNVKTAAASSKAAATIATKAPKFIRRFRSRSLPIISYRQSQLSGASPSGLPSGLPNGLVSASTVHAVSSTGFAKQNANLNKSVNSISHSSNGSSGNAVTAVVGNNPSTHSHIHNTQTLSHSHSQTQGHGSGHGHGHGQPPLLPPINLQSLKEIDLHEILKNPQLRHDILFDPQLQFRPNLDGERGKRKKNIIDNYWGEIEKECHNIFVMKNFNLKNSRIPSLFITLRDILLSLLPYKDRNNVNDIMDMDLLVQQLSIGTFDFVSLANWMGKIFKCHCAPMRDNWVTEMVNKFTQANNENSVEKLVCGLRMIFSILEAMKLDVANHQIRILRPVLIETAVEFEKDYFSQLIGHHKLDIADSLKWYKRGYQKKLEVMKTIFPNEIDNNVTKEHFNRNFLISSILELLSCRKMVNEFPSTLAFDHTRLILLRADIRQLVCIQLCVVLYKQLIFNNSGKLTAQEKSKALLPDTINKIQEEILSIVTDDNGTIKWTRNVNAISLQLVKNAYGATNLNQGMIDFSYSWLIKQIQPNSEVYGLMEEKIFKELLIEISSNLRSGNESASANNTSSTGTINTAGNSKNLNNISIPTIVSGKKLPISTKNATAGAATRSTSEMANISTRIATLVKFHWNVFGSYYIEYLNNQGMGNE</sequence>
<dbReference type="AlphaFoldDB" id="A0A9P0VVM6"/>
<comment type="caution">
    <text evidence="3">The sequence shown here is derived from an EMBL/GenBank/DDBJ whole genome shotgun (WGS) entry which is preliminary data.</text>
</comment>